<dbReference type="EMBL" id="SLWB01000002">
    <property type="protein sequence ID" value="TCN72282.1"/>
    <property type="molecule type" value="Genomic_DNA"/>
</dbReference>
<dbReference type="OrthoDB" id="691989at2"/>
<dbReference type="Proteomes" id="UP000294830">
    <property type="component" value="Unassembled WGS sequence"/>
</dbReference>
<dbReference type="InterPro" id="IPR011990">
    <property type="entry name" value="TPR-like_helical_dom_sf"/>
</dbReference>
<gene>
    <name evidence="4" type="ORF">CLV25_102248</name>
</gene>
<keyword evidence="5" id="KW-1185">Reference proteome</keyword>
<proteinExistence type="predicted"/>
<dbReference type="Pfam" id="PF14559">
    <property type="entry name" value="TPR_19"/>
    <property type="match status" value="1"/>
</dbReference>
<evidence type="ECO:0000313" key="4">
    <source>
        <dbReference type="EMBL" id="TCN72282.1"/>
    </source>
</evidence>
<evidence type="ECO:0000313" key="5">
    <source>
        <dbReference type="Proteomes" id="UP000294830"/>
    </source>
</evidence>
<dbReference type="NCBIfam" id="TIGR04390">
    <property type="entry name" value="OMP_YaiO_dom"/>
    <property type="match status" value="1"/>
</dbReference>
<feature type="domain" description="YaiO beta-barrel" evidence="3">
    <location>
        <begin position="177"/>
        <end position="347"/>
    </location>
</feature>
<keyword evidence="1" id="KW-0802">TPR repeat</keyword>
<dbReference type="Gene3D" id="1.25.40.10">
    <property type="entry name" value="Tetratricopeptide repeat domain"/>
    <property type="match status" value="1"/>
</dbReference>
<dbReference type="InterPro" id="IPR019734">
    <property type="entry name" value="TPR_rpt"/>
</dbReference>
<accession>A0A4R2EXH5</accession>
<comment type="caution">
    <text evidence="4">The sequence shown here is derived from an EMBL/GenBank/DDBJ whole genome shotgun (WGS) entry which is preliminary data.</text>
</comment>
<evidence type="ECO:0000256" key="1">
    <source>
        <dbReference type="PROSITE-ProRule" id="PRU00339"/>
    </source>
</evidence>
<reference evidence="4 5" key="1">
    <citation type="submission" date="2019-03" db="EMBL/GenBank/DDBJ databases">
        <title>Genomic Encyclopedia of Archaeal and Bacterial Type Strains, Phase II (KMG-II): from individual species to whole genera.</title>
        <authorList>
            <person name="Goeker M."/>
        </authorList>
    </citation>
    <scope>NUCLEOTIDE SEQUENCE [LARGE SCALE GENOMIC DNA]</scope>
    <source>
        <strain evidence="4 5">RL-C</strain>
    </source>
</reference>
<dbReference type="InterPro" id="IPR030887">
    <property type="entry name" value="Beta-barrel_YaiO"/>
</dbReference>
<organism evidence="4 5">
    <name type="scientific">Acetobacteroides hydrogenigenes</name>
    <dbReference type="NCBI Taxonomy" id="979970"/>
    <lineage>
        <taxon>Bacteria</taxon>
        <taxon>Pseudomonadati</taxon>
        <taxon>Bacteroidota</taxon>
        <taxon>Bacteroidia</taxon>
        <taxon>Bacteroidales</taxon>
        <taxon>Rikenellaceae</taxon>
        <taxon>Acetobacteroides</taxon>
    </lineage>
</organism>
<sequence>MTKMLKAISALATMLLLTASLLNAQSTSELFSQAKALVKEKRYEQAQVILRDILSKEDNGDVRFYLGLIYSWNGQYNEARKELQELAKTRPSSLELINARYNVEYWSGSYSAAIDVLDRGIEAYPEELDLQLKKAKMLSNLNRKKEATLVIENVLSREPNMFEARDLLVFIKNSNLKNTVSVNGSVDFFSDSTDPWYSSYLQYSRKISIGTLIGRLNYANRFNSSGYQLEADGYLSFWEGGYSYANIGFSPSSIFPDFRCGYEYYQSLPKSFEASLGFRYLRFAPSDIILYTGSLGKYYRSYWFSLRPQLRFKQGDVSYSFRLSARRYFSDPDSYIGLDGSFGTAPDFDHQNIDYSYLKRLKSYGVRATYSQKFAKIWVATTKLSLSRDEVIKGVYRTQTSIDLTVSRAF</sequence>
<dbReference type="RefSeq" id="WP_131838337.1">
    <property type="nucleotide sequence ID" value="NZ_SLWB01000002.1"/>
</dbReference>
<name>A0A4R2EXH5_9BACT</name>
<dbReference type="AlphaFoldDB" id="A0A4R2EXH5"/>
<feature type="repeat" description="TPR" evidence="1">
    <location>
        <begin position="60"/>
        <end position="93"/>
    </location>
</feature>
<evidence type="ECO:0000259" key="3">
    <source>
        <dbReference type="Pfam" id="PF19413"/>
    </source>
</evidence>
<keyword evidence="2" id="KW-0732">Signal</keyword>
<evidence type="ECO:0000256" key="2">
    <source>
        <dbReference type="SAM" id="SignalP"/>
    </source>
</evidence>
<feature type="chain" id="PRO_5020759342" evidence="2">
    <location>
        <begin position="25"/>
        <end position="410"/>
    </location>
</feature>
<dbReference type="Pfam" id="PF19413">
    <property type="entry name" value="YaiO"/>
    <property type="match status" value="1"/>
</dbReference>
<dbReference type="SUPFAM" id="SSF48452">
    <property type="entry name" value="TPR-like"/>
    <property type="match status" value="1"/>
</dbReference>
<feature type="signal peptide" evidence="2">
    <location>
        <begin position="1"/>
        <end position="24"/>
    </location>
</feature>
<dbReference type="PROSITE" id="PS50005">
    <property type="entry name" value="TPR"/>
    <property type="match status" value="1"/>
</dbReference>
<protein>
    <submittedName>
        <fullName evidence="4">YaiO family outer membrane protein</fullName>
    </submittedName>
</protein>